<dbReference type="EMBL" id="QGDH01000106">
    <property type="protein sequence ID" value="RAR06994.1"/>
    <property type="molecule type" value="Genomic_DNA"/>
</dbReference>
<dbReference type="Gene3D" id="3.40.50.1820">
    <property type="entry name" value="alpha/beta hydrolase"/>
    <property type="match status" value="1"/>
</dbReference>
<dbReference type="OrthoDB" id="446723at2759"/>
<dbReference type="STRING" id="183478.A0A364MYF2"/>
<keyword evidence="2" id="KW-0472">Membrane</keyword>
<feature type="transmembrane region" description="Helical" evidence="2">
    <location>
        <begin position="12"/>
        <end position="30"/>
    </location>
</feature>
<evidence type="ECO:0000256" key="2">
    <source>
        <dbReference type="SAM" id="Phobius"/>
    </source>
</evidence>
<dbReference type="AlphaFoldDB" id="A0A364MYF2"/>
<keyword evidence="2" id="KW-0812">Transmembrane</keyword>
<dbReference type="GO" id="GO:0016787">
    <property type="term" value="F:hydrolase activity"/>
    <property type="evidence" value="ECO:0007669"/>
    <property type="project" value="UniProtKB-KW"/>
</dbReference>
<dbReference type="PANTHER" id="PTHR12277:SF81">
    <property type="entry name" value="PROTEIN ABHD13"/>
    <property type="match status" value="1"/>
</dbReference>
<sequence>MANFKALFVKAYWTFAVLGMIWAVFIGALISPTVQRHALYAHKINTNFWHNVSNPEEFGFANVYLENENELFTAGAVGETVEELKGTLGEKLMRMDAESKVVINFHGNAGHLAQGHRPSTYRSISGIPKTHLLTCDYRGYGLSSLQNAPHIPTERGLITDAISLISYVTHDLQHPISQTVLLGQSLGTAVTAAAALYYTDPTSSLLPPDLVRPDTTGMPSTQSRSSETFAGIVLVAPFRTLPLLLQHYRISGLLPVLKPLQAYPKIANFLASRIVDTWATLPRLTALVAADRSRETGFHIALLHARNDQDIAYYEAELLFEPLQRVMLGSASSASKGQAGDAADDENDVSAEEVRRSIHGGDRVKRGAFAYKKVEDSRGERVVELEVTRYGGHNEVVGWSQVGLAVRRAFEKSARKRSLKPGFDVE</sequence>
<feature type="region of interest" description="Disordered" evidence="1">
    <location>
        <begin position="334"/>
        <end position="356"/>
    </location>
</feature>
<protein>
    <submittedName>
        <fullName evidence="3">Alpha beta-hydrolase</fullName>
    </submittedName>
</protein>
<evidence type="ECO:0000256" key="1">
    <source>
        <dbReference type="SAM" id="MobiDB-lite"/>
    </source>
</evidence>
<evidence type="ECO:0000313" key="4">
    <source>
        <dbReference type="Proteomes" id="UP000249619"/>
    </source>
</evidence>
<reference evidence="4" key="1">
    <citation type="submission" date="2018-05" db="EMBL/GenBank/DDBJ databases">
        <title>Draft genome sequence of Stemphylium lycopersici strain CIDEFI 213.</title>
        <authorList>
            <person name="Medina R."/>
            <person name="Franco M.E.E."/>
            <person name="Lucentini C.G."/>
            <person name="Saparrat M.C.N."/>
            <person name="Balatti P.A."/>
        </authorList>
    </citation>
    <scope>NUCLEOTIDE SEQUENCE [LARGE SCALE GENOMIC DNA]</scope>
    <source>
        <strain evidence="4">CIDEFI 213</strain>
    </source>
</reference>
<comment type="caution">
    <text evidence="3">The sequence shown here is derived from an EMBL/GenBank/DDBJ whole genome shotgun (WGS) entry which is preliminary data.</text>
</comment>
<organism evidence="3 4">
    <name type="scientific">Stemphylium lycopersici</name>
    <name type="common">Tomato gray leaf spot disease fungus</name>
    <name type="synonym">Thyrospora lycopersici</name>
    <dbReference type="NCBI Taxonomy" id="183478"/>
    <lineage>
        <taxon>Eukaryota</taxon>
        <taxon>Fungi</taxon>
        <taxon>Dikarya</taxon>
        <taxon>Ascomycota</taxon>
        <taxon>Pezizomycotina</taxon>
        <taxon>Dothideomycetes</taxon>
        <taxon>Pleosporomycetidae</taxon>
        <taxon>Pleosporales</taxon>
        <taxon>Pleosporineae</taxon>
        <taxon>Pleosporaceae</taxon>
        <taxon>Stemphylium</taxon>
    </lineage>
</organism>
<gene>
    <name evidence="3" type="ORF">DDE83_006655</name>
</gene>
<dbReference type="PANTHER" id="PTHR12277">
    <property type="entry name" value="ALPHA/BETA HYDROLASE DOMAIN-CONTAINING PROTEIN"/>
    <property type="match status" value="1"/>
</dbReference>
<keyword evidence="4" id="KW-1185">Reference proteome</keyword>
<dbReference type="Proteomes" id="UP000249619">
    <property type="component" value="Unassembled WGS sequence"/>
</dbReference>
<keyword evidence="3" id="KW-0378">Hydrolase</keyword>
<name>A0A364MYF2_STELY</name>
<dbReference type="SUPFAM" id="SSF53474">
    <property type="entry name" value="alpha/beta-Hydrolases"/>
    <property type="match status" value="1"/>
</dbReference>
<proteinExistence type="predicted"/>
<accession>A0A364MYF2</accession>
<dbReference type="InterPro" id="IPR029058">
    <property type="entry name" value="AB_hydrolase_fold"/>
</dbReference>
<evidence type="ECO:0000313" key="3">
    <source>
        <dbReference type="EMBL" id="RAR06994.1"/>
    </source>
</evidence>
<feature type="compositionally biased region" description="Acidic residues" evidence="1">
    <location>
        <begin position="342"/>
        <end position="351"/>
    </location>
</feature>
<keyword evidence="2" id="KW-1133">Transmembrane helix</keyword>